<dbReference type="KEGG" id="bcx:BCA_1169"/>
<evidence type="ECO:0000313" key="2">
    <source>
        <dbReference type="Proteomes" id="UP000002210"/>
    </source>
</evidence>
<dbReference type="Proteomes" id="UP000002210">
    <property type="component" value="Chromosome"/>
</dbReference>
<gene>
    <name evidence="1" type="ordered locus">BCA_1169</name>
</gene>
<protein>
    <submittedName>
        <fullName evidence="1">Uncharacterized protein</fullName>
    </submittedName>
</protein>
<reference evidence="1 2" key="1">
    <citation type="submission" date="2009-02" db="EMBL/GenBank/DDBJ databases">
        <title>Genome sequence of Bacillus cereus 03BB102.</title>
        <authorList>
            <person name="Dodson R.J."/>
            <person name="Jackson P."/>
            <person name="Munk A.C."/>
            <person name="Brettin T."/>
            <person name="Bruce D."/>
            <person name="Detter C."/>
            <person name="Tapia R."/>
            <person name="Han C."/>
            <person name="Sutton G."/>
            <person name="Sims D."/>
        </authorList>
    </citation>
    <scope>NUCLEOTIDE SEQUENCE [LARGE SCALE GENOMIC DNA]</scope>
    <source>
        <strain evidence="1 2">03BB102</strain>
    </source>
</reference>
<proteinExistence type="predicted"/>
<accession>A0A158RST7</accession>
<organism evidence="1 2">
    <name type="scientific">Bacillus cereus (strain 03BB102)</name>
    <dbReference type="NCBI Taxonomy" id="572264"/>
    <lineage>
        <taxon>Bacteria</taxon>
        <taxon>Bacillati</taxon>
        <taxon>Bacillota</taxon>
        <taxon>Bacilli</taxon>
        <taxon>Bacillales</taxon>
        <taxon>Bacillaceae</taxon>
        <taxon>Bacillus</taxon>
        <taxon>Bacillus cereus group</taxon>
    </lineage>
</organism>
<evidence type="ECO:0000313" key="1">
    <source>
        <dbReference type="EMBL" id="ACO30284.1"/>
    </source>
</evidence>
<sequence>MQYITFKKSIIVKITTKGEPIRSQFQFLYRIVRKSFPFLLVI</sequence>
<dbReference type="AlphaFoldDB" id="A0A158RST7"/>
<dbReference type="EMBL" id="CP001407">
    <property type="protein sequence ID" value="ACO30284.1"/>
    <property type="molecule type" value="Genomic_DNA"/>
</dbReference>
<name>A0A158RST7_BACC3</name>